<evidence type="ECO:0000313" key="4">
    <source>
        <dbReference type="Proteomes" id="UP000322667"/>
    </source>
</evidence>
<dbReference type="InterPro" id="IPR011047">
    <property type="entry name" value="Quinoprotein_ADH-like_sf"/>
</dbReference>
<dbReference type="AlphaFoldDB" id="A0A5D2Q5Y8"/>
<keyword evidence="2" id="KW-0472">Membrane</keyword>
<evidence type="ECO:0000256" key="2">
    <source>
        <dbReference type="SAM" id="Phobius"/>
    </source>
</evidence>
<reference evidence="3 4" key="1">
    <citation type="submission" date="2019-07" db="EMBL/GenBank/DDBJ databases">
        <title>WGS assembly of Gossypium tomentosum.</title>
        <authorList>
            <person name="Chen Z.J."/>
            <person name="Sreedasyam A."/>
            <person name="Ando A."/>
            <person name="Song Q."/>
            <person name="De L."/>
            <person name="Hulse-Kemp A."/>
            <person name="Ding M."/>
            <person name="Ye W."/>
            <person name="Kirkbride R."/>
            <person name="Jenkins J."/>
            <person name="Plott C."/>
            <person name="Lovell J."/>
            <person name="Lin Y.-M."/>
            <person name="Vaughn R."/>
            <person name="Liu B."/>
            <person name="Li W."/>
            <person name="Simpson S."/>
            <person name="Scheffler B."/>
            <person name="Saski C."/>
            <person name="Grover C."/>
            <person name="Hu G."/>
            <person name="Conover J."/>
            <person name="Carlson J."/>
            <person name="Shu S."/>
            <person name="Boston L."/>
            <person name="Williams M."/>
            <person name="Peterson D."/>
            <person name="Mcgee K."/>
            <person name="Jones D."/>
            <person name="Wendel J."/>
            <person name="Stelly D."/>
            <person name="Grimwood J."/>
            <person name="Schmutz J."/>
        </authorList>
    </citation>
    <scope>NUCLEOTIDE SEQUENCE [LARGE SCALE GENOMIC DNA]</scope>
    <source>
        <strain evidence="3">7179.01</strain>
    </source>
</reference>
<dbReference type="SUPFAM" id="SSF50998">
    <property type="entry name" value="Quinoprotein alcohol dehydrogenase-like"/>
    <property type="match status" value="1"/>
</dbReference>
<keyword evidence="2" id="KW-1133">Transmembrane helix</keyword>
<protein>
    <submittedName>
        <fullName evidence="3">Uncharacterized protein</fullName>
    </submittedName>
</protein>
<keyword evidence="4" id="KW-1185">Reference proteome</keyword>
<organism evidence="3 4">
    <name type="scientific">Gossypium tomentosum</name>
    <name type="common">Hawaiian cotton</name>
    <name type="synonym">Gossypium sandvicense</name>
    <dbReference type="NCBI Taxonomy" id="34277"/>
    <lineage>
        <taxon>Eukaryota</taxon>
        <taxon>Viridiplantae</taxon>
        <taxon>Streptophyta</taxon>
        <taxon>Embryophyta</taxon>
        <taxon>Tracheophyta</taxon>
        <taxon>Spermatophyta</taxon>
        <taxon>Magnoliopsida</taxon>
        <taxon>eudicotyledons</taxon>
        <taxon>Gunneridae</taxon>
        <taxon>Pentapetalae</taxon>
        <taxon>rosids</taxon>
        <taxon>malvids</taxon>
        <taxon>Malvales</taxon>
        <taxon>Malvaceae</taxon>
        <taxon>Malvoideae</taxon>
        <taxon>Gossypium</taxon>
    </lineage>
</organism>
<dbReference type="PANTHER" id="PTHR47976:SF1">
    <property type="entry name" value="G-TYPE LECTIN S-RECEPTOR-LIKE SERINE_THREONINE-PROTEIN KINASE SD2-5"/>
    <property type="match status" value="1"/>
</dbReference>
<feature type="transmembrane region" description="Helical" evidence="2">
    <location>
        <begin position="262"/>
        <end position="284"/>
    </location>
</feature>
<name>A0A5D2Q5Y8_GOSTO</name>
<sequence>MFKQGMKLVSNPNPNSLSYVLKIEHGNMVLSASYSNPQPYWSMGKDARRNIDKNGGKVAFASIDGNSWRFFDESKVLLWQFSISYLIDVNVKATWIAVLGSDGFIRFFNLNAKGSSGTSKVPDDPCGTPEACMPYFVCSDLVGNTKCQCSLELSPSTCKTGIASHCDNGKDGDVALIDVGTGLDYFTLGYVSPSLKIDLSGCKASCVSSCHYIVMFYDNSSRDCFLFNDVGSFQRSKHRSNLVAFVMSRNENGGEGAKGTRAFPYVVIIVVSTIVFILVLLFVIEIL</sequence>
<dbReference type="InterPro" id="IPR051343">
    <property type="entry name" value="G-type_lectin_kinases/EP1-like"/>
</dbReference>
<evidence type="ECO:0000256" key="1">
    <source>
        <dbReference type="ARBA" id="ARBA00022729"/>
    </source>
</evidence>
<keyword evidence="2" id="KW-0812">Transmembrane</keyword>
<evidence type="ECO:0000313" key="3">
    <source>
        <dbReference type="EMBL" id="TYI22634.1"/>
    </source>
</evidence>
<gene>
    <name evidence="3" type="ORF">ES332_A06G116900v1</name>
</gene>
<proteinExistence type="predicted"/>
<accession>A0A5D2Q5Y8</accession>
<dbReference type="PANTHER" id="PTHR47976">
    <property type="entry name" value="G-TYPE LECTIN S-RECEPTOR-LIKE SERINE/THREONINE-PROTEIN KINASE SD2-5"/>
    <property type="match status" value="1"/>
</dbReference>
<dbReference type="Proteomes" id="UP000322667">
    <property type="component" value="Chromosome A06"/>
</dbReference>
<dbReference type="EMBL" id="CM017615">
    <property type="protein sequence ID" value="TYI22634.1"/>
    <property type="molecule type" value="Genomic_DNA"/>
</dbReference>
<keyword evidence="1" id="KW-0732">Signal</keyword>